<name>E8V8T4_TERSS</name>
<reference evidence="2 3" key="1">
    <citation type="journal article" date="2012" name="Stand. Genomic Sci.">
        <title>Complete genome sequence of Terriglobus saanensis type strain SP1PR4(T), an Acidobacteria from tundra soil.</title>
        <authorList>
            <person name="Rawat S.R."/>
            <person name="Mannisto M.K."/>
            <person name="Starovoytov V."/>
            <person name="Goodwin L."/>
            <person name="Nolan M."/>
            <person name="Hauser L."/>
            <person name="Land M."/>
            <person name="Davenport K.W."/>
            <person name="Woyke T."/>
            <person name="Haggblom M.M."/>
        </authorList>
    </citation>
    <scope>NUCLEOTIDE SEQUENCE</scope>
    <source>
        <strain evidence="3">ATCC BAA-1853 / DSM 23119 / SP1PR4</strain>
    </source>
</reference>
<dbReference type="Proteomes" id="UP000006844">
    <property type="component" value="Chromosome"/>
</dbReference>
<evidence type="ECO:0000313" key="3">
    <source>
        <dbReference type="Proteomes" id="UP000006844"/>
    </source>
</evidence>
<gene>
    <name evidence="2" type="ordered locus">AciPR4_3367</name>
</gene>
<keyword evidence="1" id="KW-0472">Membrane</keyword>
<dbReference type="RefSeq" id="WP_013569852.1">
    <property type="nucleotide sequence ID" value="NC_014963.1"/>
</dbReference>
<keyword evidence="1" id="KW-1133">Transmembrane helix</keyword>
<dbReference type="AlphaFoldDB" id="E8V8T4"/>
<organism evidence="2 3">
    <name type="scientific">Terriglobus saanensis (strain ATCC BAA-1853 / DSM 23119 / SP1PR4)</name>
    <dbReference type="NCBI Taxonomy" id="401053"/>
    <lineage>
        <taxon>Bacteria</taxon>
        <taxon>Pseudomonadati</taxon>
        <taxon>Acidobacteriota</taxon>
        <taxon>Terriglobia</taxon>
        <taxon>Terriglobales</taxon>
        <taxon>Acidobacteriaceae</taxon>
        <taxon>Terriglobus</taxon>
    </lineage>
</organism>
<dbReference type="HOGENOM" id="CLU_2036919_0_0_0"/>
<feature type="transmembrane region" description="Helical" evidence="1">
    <location>
        <begin position="85"/>
        <end position="106"/>
    </location>
</feature>
<dbReference type="EMBL" id="CP002467">
    <property type="protein sequence ID" value="ADV84121.1"/>
    <property type="molecule type" value="Genomic_DNA"/>
</dbReference>
<feature type="transmembrane region" description="Helical" evidence="1">
    <location>
        <begin position="43"/>
        <end position="65"/>
    </location>
</feature>
<accession>E8V8T4</accession>
<evidence type="ECO:0000313" key="2">
    <source>
        <dbReference type="EMBL" id="ADV84121.1"/>
    </source>
</evidence>
<sequence length="121" mass="13518">MATFGQQTTRWIDNARREKPNLFRLKSLHKENRPEPADRSITIILYGILFPSVVCGLLAITLFHLHPHSSPGTHQIEWPKILLEGAAFAGLLLIAVVLSIVVGGGTQQLLKKVRRKKTCTK</sequence>
<proteinExistence type="predicted"/>
<dbReference type="STRING" id="401053.AciPR4_3367"/>
<keyword evidence="1" id="KW-0812">Transmembrane</keyword>
<protein>
    <submittedName>
        <fullName evidence="2">Uncharacterized protein</fullName>
    </submittedName>
</protein>
<evidence type="ECO:0000256" key="1">
    <source>
        <dbReference type="SAM" id="Phobius"/>
    </source>
</evidence>
<keyword evidence="3" id="KW-1185">Reference proteome</keyword>
<dbReference type="KEGG" id="tsa:AciPR4_3367"/>